<keyword evidence="1" id="KW-0732">Signal</keyword>
<sequence length="133" mass="13989">MGLNLFLLAGPLCAQASPPQAAVLHVSTGSTVNADGSVTPLYTAMPVQIMVQPPGPQDLQLVEGLDQQADLRVVYVNAAVRALSRSSQTGGDILEFSGSDWLVTRSVEDWGADASGESEWVKVVVTRQLPASL</sequence>
<dbReference type="Proteomes" id="UP000317730">
    <property type="component" value="Unassembled WGS sequence"/>
</dbReference>
<proteinExistence type="predicted"/>
<evidence type="ECO:0000256" key="1">
    <source>
        <dbReference type="SAM" id="SignalP"/>
    </source>
</evidence>
<organism evidence="2 3">
    <name type="scientific">Acetobacter peroxydans</name>
    <dbReference type="NCBI Taxonomy" id="104098"/>
    <lineage>
        <taxon>Bacteria</taxon>
        <taxon>Pseudomonadati</taxon>
        <taxon>Pseudomonadota</taxon>
        <taxon>Alphaproteobacteria</taxon>
        <taxon>Acetobacterales</taxon>
        <taxon>Acetobacteraceae</taxon>
        <taxon>Acetobacter</taxon>
    </lineage>
</organism>
<evidence type="ECO:0000313" key="2">
    <source>
        <dbReference type="EMBL" id="GEB86349.1"/>
    </source>
</evidence>
<dbReference type="EMBL" id="BJMV01000012">
    <property type="protein sequence ID" value="GEB86349.1"/>
    <property type="molecule type" value="Genomic_DNA"/>
</dbReference>
<evidence type="ECO:0000313" key="3">
    <source>
        <dbReference type="Proteomes" id="UP000317730"/>
    </source>
</evidence>
<reference evidence="2 3" key="1">
    <citation type="submission" date="2019-06" db="EMBL/GenBank/DDBJ databases">
        <title>Whole genome shotgun sequence of Acetobacter peroxydans NBRC 13755.</title>
        <authorList>
            <person name="Hosoyama A."/>
            <person name="Uohara A."/>
            <person name="Ohji S."/>
            <person name="Ichikawa N."/>
        </authorList>
    </citation>
    <scope>NUCLEOTIDE SEQUENCE [LARGE SCALE GENOMIC DNA]</scope>
    <source>
        <strain evidence="2 3">NBRC 13755</strain>
    </source>
</reference>
<dbReference type="AlphaFoldDB" id="A0A4Y3TY32"/>
<name>A0A4Y3TY32_9PROT</name>
<feature type="signal peptide" evidence="1">
    <location>
        <begin position="1"/>
        <end position="16"/>
    </location>
</feature>
<protein>
    <submittedName>
        <fullName evidence="2">Uncharacterized protein</fullName>
    </submittedName>
</protein>
<dbReference type="RefSeq" id="WP_141377411.1">
    <property type="nucleotide sequence ID" value="NZ_BAPL01000010.1"/>
</dbReference>
<keyword evidence="3" id="KW-1185">Reference proteome</keyword>
<dbReference type="OrthoDB" id="7507358at2"/>
<feature type="chain" id="PRO_5021186893" evidence="1">
    <location>
        <begin position="17"/>
        <end position="133"/>
    </location>
</feature>
<gene>
    <name evidence="2" type="ORF">APE01nite_21460</name>
</gene>
<accession>A0A4Y3TY32</accession>
<comment type="caution">
    <text evidence="2">The sequence shown here is derived from an EMBL/GenBank/DDBJ whole genome shotgun (WGS) entry which is preliminary data.</text>
</comment>